<organism evidence="2">
    <name type="scientific">Aegilops tauschii</name>
    <name type="common">Tausch's goatgrass</name>
    <name type="synonym">Aegilops squarrosa</name>
    <dbReference type="NCBI Taxonomy" id="37682"/>
    <lineage>
        <taxon>Eukaryota</taxon>
        <taxon>Viridiplantae</taxon>
        <taxon>Streptophyta</taxon>
        <taxon>Embryophyta</taxon>
        <taxon>Tracheophyta</taxon>
        <taxon>Spermatophyta</taxon>
        <taxon>Magnoliopsida</taxon>
        <taxon>Liliopsida</taxon>
        <taxon>Poales</taxon>
        <taxon>Poaceae</taxon>
        <taxon>BOP clade</taxon>
        <taxon>Pooideae</taxon>
        <taxon>Triticodae</taxon>
        <taxon>Triticeae</taxon>
        <taxon>Triticinae</taxon>
        <taxon>Aegilops</taxon>
    </lineage>
</organism>
<dbReference type="ExpressionAtlas" id="R7W713">
    <property type="expression patterns" value="baseline"/>
</dbReference>
<evidence type="ECO:0000313" key="2">
    <source>
        <dbReference type="EnsemblPlants" id="EMT16623"/>
    </source>
</evidence>
<dbReference type="InterPro" id="IPR002035">
    <property type="entry name" value="VWF_A"/>
</dbReference>
<dbReference type="SUPFAM" id="SSF53300">
    <property type="entry name" value="vWA-like"/>
    <property type="match status" value="1"/>
</dbReference>
<feature type="domain" description="VWFA" evidence="1">
    <location>
        <begin position="52"/>
        <end position="161"/>
    </location>
</feature>
<evidence type="ECO:0000259" key="1">
    <source>
        <dbReference type="Pfam" id="PF00092"/>
    </source>
</evidence>
<dbReference type="AlphaFoldDB" id="R7W713"/>
<name>R7W713_AEGTA</name>
<dbReference type="Gene3D" id="3.40.50.410">
    <property type="entry name" value="von Willebrand factor, type A domain"/>
    <property type="match status" value="1"/>
</dbReference>
<proteinExistence type="predicted"/>
<dbReference type="InterPro" id="IPR036465">
    <property type="entry name" value="vWFA_dom_sf"/>
</dbReference>
<dbReference type="Pfam" id="PF00092">
    <property type="entry name" value="VWA"/>
    <property type="match status" value="1"/>
</dbReference>
<dbReference type="InterPro" id="IPR051266">
    <property type="entry name" value="CLCR"/>
</dbReference>
<dbReference type="PANTHER" id="PTHR10579">
    <property type="entry name" value="CALCIUM-ACTIVATED CHLORIDE CHANNEL REGULATOR"/>
    <property type="match status" value="1"/>
</dbReference>
<sequence>MVWTVEPKEMRRTANIPAIAEDASRDGFAVLVHAQAPALAPAAAKAARPPLDLVMMLDVSRSMVGHKIALLKQAMGFVVDKLILVSFSGTERRLTYLTGLSGAGKASTERTVGSLVAGGGTNIKEGLRETAKVIDGRRYRNAVTGVILLSDGQDNHTPSYNHEVATDYSVLMPPSLIRTGDGSPPPIHGFIALVRRL</sequence>
<reference evidence="2" key="1">
    <citation type="submission" date="2015-06" db="UniProtKB">
        <authorList>
            <consortium name="EnsemblPlants"/>
        </authorList>
    </citation>
    <scope>IDENTIFICATION</scope>
</reference>
<dbReference type="PANTHER" id="PTHR10579:SF135">
    <property type="entry name" value="OS12G0203500 PROTEIN"/>
    <property type="match status" value="1"/>
</dbReference>
<protein>
    <recommendedName>
        <fullName evidence="1">VWFA domain-containing protein</fullName>
    </recommendedName>
</protein>
<dbReference type="EnsemblPlants" id="EMT16623">
    <property type="protein sequence ID" value="EMT16623"/>
    <property type="gene ID" value="F775_22781"/>
</dbReference>
<accession>R7W713</accession>